<comment type="subcellular location">
    <subcellularLocation>
        <location evidence="1">Mitochondrion membrane</location>
        <topology evidence="1">Multi-pass membrane protein</topology>
    </subcellularLocation>
</comment>
<evidence type="ECO:0000256" key="8">
    <source>
        <dbReference type="ARBA" id="ARBA00022967"/>
    </source>
</evidence>
<dbReference type="GO" id="GO:0031966">
    <property type="term" value="C:mitochondrial membrane"/>
    <property type="evidence" value="ECO:0007669"/>
    <property type="project" value="UniProtKB-SubCell"/>
</dbReference>
<accession>A0A8F3J8I1</accession>
<evidence type="ECO:0000256" key="12">
    <source>
        <dbReference type="ARBA" id="ARBA00023128"/>
    </source>
</evidence>
<dbReference type="EC" id="7.1.1.2" evidence="3"/>
<keyword evidence="6" id="KW-0679">Respiratory chain</keyword>
<organism evidence="17">
    <name type="scientific">Loxocephala perpunctata</name>
    <dbReference type="NCBI Taxonomy" id="2851908"/>
    <lineage>
        <taxon>Eukaryota</taxon>
        <taxon>Metazoa</taxon>
        <taxon>Ecdysozoa</taxon>
        <taxon>Arthropoda</taxon>
        <taxon>Hexapoda</taxon>
        <taxon>Insecta</taxon>
        <taxon>Pterygota</taxon>
        <taxon>Neoptera</taxon>
        <taxon>Paraneoptera</taxon>
        <taxon>Hemiptera</taxon>
        <taxon>Auchenorrhyncha</taxon>
        <taxon>Fulgoroidea</taxon>
        <taxon>Eurybrachidae</taxon>
        <taxon>Loxocephala</taxon>
    </lineage>
</organism>
<proteinExistence type="inferred from homology"/>
<dbReference type="PANTHER" id="PTHR11435">
    <property type="entry name" value="NADH UBIQUINONE OXIDOREDUCTASE SUBUNIT ND6"/>
    <property type="match status" value="1"/>
</dbReference>
<feature type="transmembrane region" description="Helical" evidence="16">
    <location>
        <begin position="136"/>
        <end position="155"/>
    </location>
</feature>
<dbReference type="EMBL" id="MW848343">
    <property type="protein sequence ID" value="QWZ47766.1"/>
    <property type="molecule type" value="Genomic_DNA"/>
</dbReference>
<name>A0A8F3J8I1_9HEMI</name>
<comment type="catalytic activity">
    <reaction evidence="15">
        <text>a ubiquinone + NADH + 5 H(+)(in) = a ubiquinol + NAD(+) + 4 H(+)(out)</text>
        <dbReference type="Rhea" id="RHEA:29091"/>
        <dbReference type="Rhea" id="RHEA-COMP:9565"/>
        <dbReference type="Rhea" id="RHEA-COMP:9566"/>
        <dbReference type="ChEBI" id="CHEBI:15378"/>
        <dbReference type="ChEBI" id="CHEBI:16389"/>
        <dbReference type="ChEBI" id="CHEBI:17976"/>
        <dbReference type="ChEBI" id="CHEBI:57540"/>
        <dbReference type="ChEBI" id="CHEBI:57945"/>
        <dbReference type="EC" id="7.1.1.2"/>
    </reaction>
</comment>
<evidence type="ECO:0000256" key="10">
    <source>
        <dbReference type="ARBA" id="ARBA00022989"/>
    </source>
</evidence>
<dbReference type="AlphaFoldDB" id="A0A8F3J8I1"/>
<keyword evidence="13 16" id="KW-0472">Membrane</keyword>
<feature type="transmembrane region" description="Helical" evidence="16">
    <location>
        <begin position="76"/>
        <end position="93"/>
    </location>
</feature>
<evidence type="ECO:0000256" key="11">
    <source>
        <dbReference type="ARBA" id="ARBA00023027"/>
    </source>
</evidence>
<sequence>MMKMTILILNSIITPMLKHPISLGSMLIFQTMLISIYMTKNLKSTWFSYILFITMIGGMMVMFMYMASIASNEKKFYNMINMLILMTIMIMIMKMMMKKDKTMDMFNKINEFKFNSNEDEEIKSLSKFFNKSKSKITIFMMTLLFMMMIIVTNISNTFEGPLKKKTYV</sequence>
<keyword evidence="12 17" id="KW-0496">Mitochondrion</keyword>
<evidence type="ECO:0000256" key="14">
    <source>
        <dbReference type="ARBA" id="ARBA00031019"/>
    </source>
</evidence>
<feature type="transmembrane region" description="Helical" evidence="16">
    <location>
        <begin position="46"/>
        <end position="70"/>
    </location>
</feature>
<keyword evidence="5" id="KW-0813">Transport</keyword>
<evidence type="ECO:0000256" key="15">
    <source>
        <dbReference type="ARBA" id="ARBA00049551"/>
    </source>
</evidence>
<evidence type="ECO:0000256" key="16">
    <source>
        <dbReference type="SAM" id="Phobius"/>
    </source>
</evidence>
<comment type="similarity">
    <text evidence="2">Belongs to the complex I subunit 6 family.</text>
</comment>
<keyword evidence="8" id="KW-1278">Translocase</keyword>
<evidence type="ECO:0000256" key="9">
    <source>
        <dbReference type="ARBA" id="ARBA00022982"/>
    </source>
</evidence>
<evidence type="ECO:0000256" key="5">
    <source>
        <dbReference type="ARBA" id="ARBA00022448"/>
    </source>
</evidence>
<evidence type="ECO:0000256" key="4">
    <source>
        <dbReference type="ARBA" id="ARBA00021095"/>
    </source>
</evidence>
<keyword evidence="9" id="KW-0249">Electron transport</keyword>
<keyword evidence="7 16" id="KW-0812">Transmembrane</keyword>
<evidence type="ECO:0000256" key="1">
    <source>
        <dbReference type="ARBA" id="ARBA00004225"/>
    </source>
</evidence>
<protein>
    <recommendedName>
        <fullName evidence="4">NADH-ubiquinone oxidoreductase chain 6</fullName>
        <ecNumber evidence="3">7.1.1.2</ecNumber>
    </recommendedName>
    <alternativeName>
        <fullName evidence="14">NADH dehydrogenase subunit 6</fullName>
    </alternativeName>
</protein>
<evidence type="ECO:0000256" key="13">
    <source>
        <dbReference type="ARBA" id="ARBA00023136"/>
    </source>
</evidence>
<evidence type="ECO:0000256" key="6">
    <source>
        <dbReference type="ARBA" id="ARBA00022660"/>
    </source>
</evidence>
<gene>
    <name evidence="17" type="primary">ND6</name>
</gene>
<evidence type="ECO:0000256" key="3">
    <source>
        <dbReference type="ARBA" id="ARBA00012944"/>
    </source>
</evidence>
<keyword evidence="10 16" id="KW-1133">Transmembrane helix</keyword>
<evidence type="ECO:0000313" key="17">
    <source>
        <dbReference type="EMBL" id="QWZ47766.1"/>
    </source>
</evidence>
<dbReference type="InterPro" id="IPR050269">
    <property type="entry name" value="ComplexI_Subunit6"/>
</dbReference>
<keyword evidence="11" id="KW-0520">NAD</keyword>
<geneLocation type="mitochondrion" evidence="17"/>
<feature type="transmembrane region" description="Helical" evidence="16">
    <location>
        <begin position="20"/>
        <end position="39"/>
    </location>
</feature>
<reference evidence="17" key="1">
    <citation type="submission" date="2021-03" db="EMBL/GenBank/DDBJ databases">
        <authorList>
            <person name="Xu Y."/>
        </authorList>
    </citation>
    <scope>NUCLEOTIDE SEQUENCE</scope>
</reference>
<dbReference type="PANTHER" id="PTHR11435:SF1">
    <property type="entry name" value="NADH-UBIQUINONE OXIDOREDUCTASE CHAIN 6"/>
    <property type="match status" value="1"/>
</dbReference>
<evidence type="ECO:0000256" key="2">
    <source>
        <dbReference type="ARBA" id="ARBA00005698"/>
    </source>
</evidence>
<dbReference type="GO" id="GO:0008137">
    <property type="term" value="F:NADH dehydrogenase (ubiquinone) activity"/>
    <property type="evidence" value="ECO:0007669"/>
    <property type="project" value="UniProtKB-EC"/>
</dbReference>
<evidence type="ECO:0000256" key="7">
    <source>
        <dbReference type="ARBA" id="ARBA00022692"/>
    </source>
</evidence>